<keyword evidence="2" id="KW-1185">Reference proteome</keyword>
<evidence type="ECO:0000313" key="1">
    <source>
        <dbReference type="EMBL" id="EEF37763.1"/>
    </source>
</evidence>
<reference evidence="2" key="1">
    <citation type="journal article" date="2010" name="Nat. Biotechnol.">
        <title>Draft genome sequence of the oilseed species Ricinus communis.</title>
        <authorList>
            <person name="Chan A.P."/>
            <person name="Crabtree J."/>
            <person name="Zhao Q."/>
            <person name="Lorenzi H."/>
            <person name="Orvis J."/>
            <person name="Puiu D."/>
            <person name="Melake-Berhan A."/>
            <person name="Jones K.M."/>
            <person name="Redman J."/>
            <person name="Chen G."/>
            <person name="Cahoon E.B."/>
            <person name="Gedil M."/>
            <person name="Stanke M."/>
            <person name="Haas B.J."/>
            <person name="Wortman J.R."/>
            <person name="Fraser-Liggett C.M."/>
            <person name="Ravel J."/>
            <person name="Rabinowicz P.D."/>
        </authorList>
    </citation>
    <scope>NUCLEOTIDE SEQUENCE [LARGE SCALE GENOMIC DNA]</scope>
    <source>
        <strain evidence="2">cv. Hale</strain>
    </source>
</reference>
<accession>B9SEY6</accession>
<name>B9SEY6_RICCO</name>
<dbReference type="EMBL" id="EQ973941">
    <property type="protein sequence ID" value="EEF37763.1"/>
    <property type="molecule type" value="Genomic_DNA"/>
</dbReference>
<dbReference type="AlphaFoldDB" id="B9SEY6"/>
<dbReference type="Proteomes" id="UP000008311">
    <property type="component" value="Unassembled WGS sequence"/>
</dbReference>
<proteinExistence type="predicted"/>
<gene>
    <name evidence="1" type="ORF">RCOM_1211170</name>
</gene>
<protein>
    <submittedName>
        <fullName evidence="1">Uncharacterized protein</fullName>
    </submittedName>
</protein>
<sequence>MEVVCKISQRTLHGSATVDRGLATTMETTQEKPQGQNRQYSGLLSLPLSKKSRKSNIREKPVILERKRLKFYEKRIKIDCLNLQNMKNVPKGTNPSLPPSMRNASVGVLIHMIPAKNYRKEAFLKPQHRRKIVIMNIWCIGIDIRVYAKGQQK</sequence>
<evidence type="ECO:0000313" key="2">
    <source>
        <dbReference type="Proteomes" id="UP000008311"/>
    </source>
</evidence>
<organism evidence="1 2">
    <name type="scientific">Ricinus communis</name>
    <name type="common">Castor bean</name>
    <dbReference type="NCBI Taxonomy" id="3988"/>
    <lineage>
        <taxon>Eukaryota</taxon>
        <taxon>Viridiplantae</taxon>
        <taxon>Streptophyta</taxon>
        <taxon>Embryophyta</taxon>
        <taxon>Tracheophyta</taxon>
        <taxon>Spermatophyta</taxon>
        <taxon>Magnoliopsida</taxon>
        <taxon>eudicotyledons</taxon>
        <taxon>Gunneridae</taxon>
        <taxon>Pentapetalae</taxon>
        <taxon>rosids</taxon>
        <taxon>fabids</taxon>
        <taxon>Malpighiales</taxon>
        <taxon>Euphorbiaceae</taxon>
        <taxon>Acalyphoideae</taxon>
        <taxon>Acalypheae</taxon>
        <taxon>Ricinus</taxon>
    </lineage>
</organism>
<dbReference type="InParanoid" id="B9SEY6"/>